<dbReference type="SMART" id="SM00388">
    <property type="entry name" value="HisKA"/>
    <property type="match status" value="1"/>
</dbReference>
<dbReference type="InterPro" id="IPR003660">
    <property type="entry name" value="HAMP_dom"/>
</dbReference>
<evidence type="ECO:0000256" key="2">
    <source>
        <dbReference type="ARBA" id="ARBA00004651"/>
    </source>
</evidence>
<evidence type="ECO:0000256" key="7">
    <source>
        <dbReference type="ARBA" id="ARBA00022692"/>
    </source>
</evidence>
<dbReference type="InterPro" id="IPR035965">
    <property type="entry name" value="PAS-like_dom_sf"/>
</dbReference>
<keyword evidence="4" id="KW-1003">Cell membrane</keyword>
<dbReference type="InterPro" id="IPR005467">
    <property type="entry name" value="His_kinase_dom"/>
</dbReference>
<keyword evidence="20" id="KW-1185">Reference proteome</keyword>
<dbReference type="Pfam" id="PF19312">
    <property type="entry name" value="NtrY_N"/>
    <property type="match status" value="1"/>
</dbReference>
<evidence type="ECO:0000256" key="9">
    <source>
        <dbReference type="ARBA" id="ARBA00022777"/>
    </source>
</evidence>
<dbReference type="AlphaFoldDB" id="A0A934IDV1"/>
<feature type="transmembrane region" description="Helical" evidence="15">
    <location>
        <begin position="91"/>
        <end position="117"/>
    </location>
</feature>
<dbReference type="PANTHER" id="PTHR43065">
    <property type="entry name" value="SENSOR HISTIDINE KINASE"/>
    <property type="match status" value="1"/>
</dbReference>
<dbReference type="CDD" id="cd06225">
    <property type="entry name" value="HAMP"/>
    <property type="match status" value="1"/>
</dbReference>
<evidence type="ECO:0000313" key="19">
    <source>
        <dbReference type="EMBL" id="MBJ3774723.1"/>
    </source>
</evidence>
<dbReference type="Pfam" id="PF02518">
    <property type="entry name" value="HATPase_c"/>
    <property type="match status" value="1"/>
</dbReference>
<evidence type="ECO:0000256" key="14">
    <source>
        <dbReference type="SAM" id="MobiDB-lite"/>
    </source>
</evidence>
<dbReference type="PROSITE" id="PS50885">
    <property type="entry name" value="HAMP"/>
    <property type="match status" value="1"/>
</dbReference>
<feature type="transmembrane region" description="Helical" evidence="15">
    <location>
        <begin position="20"/>
        <end position="38"/>
    </location>
</feature>
<evidence type="ECO:0000259" key="16">
    <source>
        <dbReference type="PROSITE" id="PS50109"/>
    </source>
</evidence>
<feature type="transmembrane region" description="Helical" evidence="15">
    <location>
        <begin position="50"/>
        <end position="71"/>
    </location>
</feature>
<evidence type="ECO:0000259" key="17">
    <source>
        <dbReference type="PROSITE" id="PS50112"/>
    </source>
</evidence>
<dbReference type="GO" id="GO:0000155">
    <property type="term" value="F:phosphorelay sensor kinase activity"/>
    <property type="evidence" value="ECO:0007669"/>
    <property type="project" value="InterPro"/>
</dbReference>
<name>A0A934IDV1_9HYPH</name>
<dbReference type="SMART" id="SM00304">
    <property type="entry name" value="HAMP"/>
    <property type="match status" value="1"/>
</dbReference>
<comment type="subcellular location">
    <subcellularLocation>
        <location evidence="2">Cell membrane</location>
        <topology evidence="2">Multi-pass membrane protein</topology>
    </subcellularLocation>
</comment>
<feature type="domain" description="HAMP" evidence="18">
    <location>
        <begin position="315"/>
        <end position="368"/>
    </location>
</feature>
<dbReference type="Pfam" id="PF00512">
    <property type="entry name" value="HisKA"/>
    <property type="match status" value="1"/>
</dbReference>
<dbReference type="InterPro" id="IPR045671">
    <property type="entry name" value="NtrY-like_N"/>
</dbReference>
<proteinExistence type="predicted"/>
<dbReference type="RefSeq" id="WP_198880626.1">
    <property type="nucleotide sequence ID" value="NZ_JAEKJA010000002.1"/>
</dbReference>
<keyword evidence="9 19" id="KW-0418">Kinase</keyword>
<evidence type="ECO:0000313" key="20">
    <source>
        <dbReference type="Proteomes" id="UP000609531"/>
    </source>
</evidence>
<dbReference type="Pfam" id="PF00989">
    <property type="entry name" value="PAS"/>
    <property type="match status" value="1"/>
</dbReference>
<comment type="caution">
    <text evidence="19">The sequence shown here is derived from an EMBL/GenBank/DDBJ whole genome shotgun (WGS) entry which is preliminary data.</text>
</comment>
<dbReference type="Gene3D" id="6.10.340.10">
    <property type="match status" value="1"/>
</dbReference>
<dbReference type="FunFam" id="1.10.287.130:FF:000107">
    <property type="entry name" value="Sensor histidine kinase YycG"/>
    <property type="match status" value="1"/>
</dbReference>
<dbReference type="EMBL" id="JAEKJA010000002">
    <property type="protein sequence ID" value="MBJ3774723.1"/>
    <property type="molecule type" value="Genomic_DNA"/>
</dbReference>
<dbReference type="SUPFAM" id="SSF55874">
    <property type="entry name" value="ATPase domain of HSP90 chaperone/DNA topoisomerase II/histidine kinase"/>
    <property type="match status" value="1"/>
</dbReference>
<dbReference type="PRINTS" id="PR00344">
    <property type="entry name" value="BCTRLSENSOR"/>
</dbReference>
<evidence type="ECO:0000259" key="18">
    <source>
        <dbReference type="PROSITE" id="PS50885"/>
    </source>
</evidence>
<dbReference type="CDD" id="cd00082">
    <property type="entry name" value="HisKA"/>
    <property type="match status" value="1"/>
</dbReference>
<keyword evidence="11 15" id="KW-1133">Transmembrane helix</keyword>
<keyword evidence="7 15" id="KW-0812">Transmembrane</keyword>
<evidence type="ECO:0000256" key="6">
    <source>
        <dbReference type="ARBA" id="ARBA00022679"/>
    </source>
</evidence>
<dbReference type="PROSITE" id="PS50112">
    <property type="entry name" value="PAS"/>
    <property type="match status" value="1"/>
</dbReference>
<feature type="domain" description="Histidine kinase" evidence="16">
    <location>
        <begin position="506"/>
        <end position="732"/>
    </location>
</feature>
<dbReference type="SUPFAM" id="SSF47384">
    <property type="entry name" value="Homodimeric domain of signal transducing histidine kinase"/>
    <property type="match status" value="1"/>
</dbReference>
<gene>
    <name evidence="19" type="ORF">JCR33_03440</name>
</gene>
<evidence type="ECO:0000256" key="8">
    <source>
        <dbReference type="ARBA" id="ARBA00022741"/>
    </source>
</evidence>
<feature type="region of interest" description="Disordered" evidence="14">
    <location>
        <begin position="740"/>
        <end position="788"/>
    </location>
</feature>
<evidence type="ECO:0000256" key="15">
    <source>
        <dbReference type="SAM" id="Phobius"/>
    </source>
</evidence>
<dbReference type="InterPro" id="IPR036097">
    <property type="entry name" value="HisK_dim/P_sf"/>
</dbReference>
<dbReference type="Gene3D" id="3.30.450.20">
    <property type="entry name" value="PAS domain"/>
    <property type="match status" value="1"/>
</dbReference>
<dbReference type="InterPro" id="IPR003661">
    <property type="entry name" value="HisK_dim/P_dom"/>
</dbReference>
<evidence type="ECO:0000256" key="4">
    <source>
        <dbReference type="ARBA" id="ARBA00022475"/>
    </source>
</evidence>
<dbReference type="Gene3D" id="1.10.287.130">
    <property type="match status" value="1"/>
</dbReference>
<dbReference type="GO" id="GO:0005524">
    <property type="term" value="F:ATP binding"/>
    <property type="evidence" value="ECO:0007669"/>
    <property type="project" value="UniProtKB-KW"/>
</dbReference>
<reference evidence="19" key="1">
    <citation type="submission" date="2020-12" db="EMBL/GenBank/DDBJ databases">
        <title>Bacterial taxonomy.</title>
        <authorList>
            <person name="Pan X."/>
        </authorList>
    </citation>
    <scope>NUCLEOTIDE SEQUENCE</scope>
    <source>
        <strain evidence="19">B2012</strain>
    </source>
</reference>
<feature type="domain" description="PAS" evidence="17">
    <location>
        <begin position="380"/>
        <end position="428"/>
    </location>
</feature>
<dbReference type="EC" id="2.7.13.3" evidence="3"/>
<dbReference type="InterPro" id="IPR003594">
    <property type="entry name" value="HATPase_dom"/>
</dbReference>
<dbReference type="GO" id="GO:0006355">
    <property type="term" value="P:regulation of DNA-templated transcription"/>
    <property type="evidence" value="ECO:0007669"/>
    <property type="project" value="InterPro"/>
</dbReference>
<dbReference type="SMART" id="SM00387">
    <property type="entry name" value="HATPase_c"/>
    <property type="match status" value="1"/>
</dbReference>
<feature type="compositionally biased region" description="Low complexity" evidence="14">
    <location>
        <begin position="747"/>
        <end position="757"/>
    </location>
</feature>
<keyword evidence="5" id="KW-0597">Phosphoprotein</keyword>
<dbReference type="Pfam" id="PF00672">
    <property type="entry name" value="HAMP"/>
    <property type="match status" value="1"/>
</dbReference>
<protein>
    <recommendedName>
        <fullName evidence="3">histidine kinase</fullName>
        <ecNumber evidence="3">2.7.13.3</ecNumber>
    </recommendedName>
</protein>
<dbReference type="PIRSF" id="PIRSF037532">
    <property type="entry name" value="STHK_NtrY"/>
    <property type="match status" value="1"/>
</dbReference>
<keyword evidence="6" id="KW-0808">Transferase</keyword>
<dbReference type="Gene3D" id="3.30.565.10">
    <property type="entry name" value="Histidine kinase-like ATPase, C-terminal domain"/>
    <property type="match status" value="1"/>
</dbReference>
<keyword evidence="13 15" id="KW-0472">Membrane</keyword>
<dbReference type="CDD" id="cd00130">
    <property type="entry name" value="PAS"/>
    <property type="match status" value="1"/>
</dbReference>
<evidence type="ECO:0000256" key="12">
    <source>
        <dbReference type="ARBA" id="ARBA00023012"/>
    </source>
</evidence>
<accession>A0A934IDV1</accession>
<dbReference type="SUPFAM" id="SSF55785">
    <property type="entry name" value="PYP-like sensor domain (PAS domain)"/>
    <property type="match status" value="1"/>
</dbReference>
<dbReference type="InterPro" id="IPR000014">
    <property type="entry name" value="PAS"/>
</dbReference>
<dbReference type="InterPro" id="IPR004358">
    <property type="entry name" value="Sig_transdc_His_kin-like_C"/>
</dbReference>
<organism evidence="19 20">
    <name type="scientific">Acuticoccus mangrovi</name>
    <dbReference type="NCBI Taxonomy" id="2796142"/>
    <lineage>
        <taxon>Bacteria</taxon>
        <taxon>Pseudomonadati</taxon>
        <taxon>Pseudomonadota</taxon>
        <taxon>Alphaproteobacteria</taxon>
        <taxon>Hyphomicrobiales</taxon>
        <taxon>Amorphaceae</taxon>
        <taxon>Acuticoccus</taxon>
    </lineage>
</organism>
<dbReference type="PROSITE" id="PS50109">
    <property type="entry name" value="HIS_KIN"/>
    <property type="match status" value="1"/>
</dbReference>
<dbReference type="InterPro" id="IPR036890">
    <property type="entry name" value="HATPase_C_sf"/>
</dbReference>
<dbReference type="InterPro" id="IPR013767">
    <property type="entry name" value="PAS_fold"/>
</dbReference>
<keyword evidence="12" id="KW-0902">Two-component regulatory system</keyword>
<dbReference type="SUPFAM" id="SSF158472">
    <property type="entry name" value="HAMP domain-like"/>
    <property type="match status" value="1"/>
</dbReference>
<evidence type="ECO:0000256" key="1">
    <source>
        <dbReference type="ARBA" id="ARBA00000085"/>
    </source>
</evidence>
<dbReference type="PANTHER" id="PTHR43065:SF10">
    <property type="entry name" value="PEROXIDE STRESS-ACTIVATED HISTIDINE KINASE MAK3"/>
    <property type="match status" value="1"/>
</dbReference>
<comment type="catalytic activity">
    <reaction evidence="1">
        <text>ATP + protein L-histidine = ADP + protein N-phospho-L-histidine.</text>
        <dbReference type="EC" id="2.7.13.3"/>
    </reaction>
</comment>
<keyword evidence="10" id="KW-0067">ATP-binding</keyword>
<sequence>MSDATVPYKPPFDSPVRGLGIVVIPLALVSVAATFLILTGLTPIEPTSRVITIALVINAILVLALLTGVAYEAVKLLKARSARRAGARLHMRIVALFSVMAVMPAALVAVVATLTLSRGLDRWFEDRTHAIVENSVAVADAYVGEHARVLRSDLVAMARDVDRAKPIYDYEPTRFDGFLQTQAGLRQLPSAFLLNGAGEVLTKAVINPEIHLRMPPPDAMREALKGKPVLIAPGEADQVGGIMKLESYRDTYLYIARLMDPQVNGFLRLTRANAQEYIQMENSRLGITVAFGLVYAGVTLVLLVCAIYIGFGFANRLVAPIRDLIGASDRVARGDLDVEVPVHFFDGDIAHLGERFNAMTSQLKSQREDLVSANDQMDRRRRFTEAVLGGVSAGVIGIDAEGVVTLANHSAQKMLDIAEADIVGHRLVDAVPEMAPILSADGGLTRLRVKPEQISLPRRGRERTISVRATNDRGDMARPGFVLTLDDITDLVTAQRTSAWADVARRIAHEIKNPLTPIQLSAERIKRRYGKQIKPDDHEVFDQCVETIIRQVDDIGRMVNEFSNFARMPAPAMERRDVRDAVREAVFLQGVGHPDVVTETDIPDAPIIANFDQRLVAQALSNLVKNAAEAIEQTTEEDRGGEPGRIRVRLYRNEVGEVVTDIIDNGIGLPKAGRERLLEPYMTTREKGTGLGLAIVKKIAEEQGGRIELLDASAVSDNVRGACIRFVLPADEVAAADETATARKVADAPAAPASLDAGPEASDEQASPDAADGSLSAAPGGDERQVEC</sequence>
<dbReference type="GO" id="GO:0005886">
    <property type="term" value="C:plasma membrane"/>
    <property type="evidence" value="ECO:0007669"/>
    <property type="project" value="UniProtKB-SubCell"/>
</dbReference>
<dbReference type="InterPro" id="IPR017232">
    <property type="entry name" value="NtrY"/>
</dbReference>
<evidence type="ECO:0000256" key="3">
    <source>
        <dbReference type="ARBA" id="ARBA00012438"/>
    </source>
</evidence>
<evidence type="ECO:0000256" key="11">
    <source>
        <dbReference type="ARBA" id="ARBA00022989"/>
    </source>
</evidence>
<feature type="transmembrane region" description="Helical" evidence="15">
    <location>
        <begin position="285"/>
        <end position="311"/>
    </location>
</feature>
<keyword evidence="8" id="KW-0547">Nucleotide-binding</keyword>
<evidence type="ECO:0000256" key="5">
    <source>
        <dbReference type="ARBA" id="ARBA00022553"/>
    </source>
</evidence>
<evidence type="ECO:0000256" key="13">
    <source>
        <dbReference type="ARBA" id="ARBA00023136"/>
    </source>
</evidence>
<evidence type="ECO:0000256" key="10">
    <source>
        <dbReference type="ARBA" id="ARBA00022840"/>
    </source>
</evidence>
<dbReference type="Proteomes" id="UP000609531">
    <property type="component" value="Unassembled WGS sequence"/>
</dbReference>